<evidence type="ECO:0000259" key="2">
    <source>
        <dbReference type="PROSITE" id="PS51184"/>
    </source>
</evidence>
<dbReference type="SMART" id="SM00558">
    <property type="entry name" value="JmjC"/>
    <property type="match status" value="1"/>
</dbReference>
<feature type="domain" description="F-box" evidence="1">
    <location>
        <begin position="77"/>
        <end position="124"/>
    </location>
</feature>
<comment type="caution">
    <text evidence="3">The sequence shown here is derived from an EMBL/GenBank/DDBJ whole genome shotgun (WGS) entry which is preliminary data.</text>
</comment>
<reference evidence="3 4" key="1">
    <citation type="journal article" date="2022" name="DNA Res.">
        <title>Genome analysis of five recently described species of the CUG-Ser clade uncovers Candida theae as a new hybrid lineage with pathogenic potential in the Candida parapsilosis species complex.</title>
        <authorList>
            <person name="Mixao V."/>
            <person name="Del Olmo V."/>
            <person name="Hegedusova E."/>
            <person name="Saus E."/>
            <person name="Pryszcz L."/>
            <person name="Cillingova A."/>
            <person name="Nosek J."/>
            <person name="Gabaldon T."/>
        </authorList>
    </citation>
    <scope>NUCLEOTIDE SEQUENCE [LARGE SCALE GENOMIC DNA]</scope>
    <source>
        <strain evidence="3 4">CBS 12239</strain>
    </source>
</reference>
<gene>
    <name evidence="3" type="ORF">KGF57_002267</name>
</gene>
<dbReference type="Proteomes" id="UP001204833">
    <property type="component" value="Unassembled WGS sequence"/>
</dbReference>
<dbReference type="AlphaFoldDB" id="A0AAD5BFR8"/>
<dbReference type="Pfam" id="PF12937">
    <property type="entry name" value="F-box-like"/>
    <property type="match status" value="1"/>
</dbReference>
<organism evidence="3 4">
    <name type="scientific">Candida theae</name>
    <dbReference type="NCBI Taxonomy" id="1198502"/>
    <lineage>
        <taxon>Eukaryota</taxon>
        <taxon>Fungi</taxon>
        <taxon>Dikarya</taxon>
        <taxon>Ascomycota</taxon>
        <taxon>Saccharomycotina</taxon>
        <taxon>Pichiomycetes</taxon>
        <taxon>Debaryomycetaceae</taxon>
        <taxon>Candida/Lodderomyces clade</taxon>
        <taxon>Candida</taxon>
    </lineage>
</organism>
<dbReference type="InterPro" id="IPR003347">
    <property type="entry name" value="JmjC_dom"/>
</dbReference>
<dbReference type="GO" id="GO:0000987">
    <property type="term" value="F:cis-regulatory region sequence-specific DNA binding"/>
    <property type="evidence" value="ECO:0007669"/>
    <property type="project" value="TreeGrafter"/>
</dbReference>
<dbReference type="GO" id="GO:0005634">
    <property type="term" value="C:nucleus"/>
    <property type="evidence" value="ECO:0007669"/>
    <property type="project" value="TreeGrafter"/>
</dbReference>
<keyword evidence="4" id="KW-1185">Reference proteome</keyword>
<evidence type="ECO:0000313" key="3">
    <source>
        <dbReference type="EMBL" id="KAI5958833.1"/>
    </source>
</evidence>
<dbReference type="EMBL" id="JAIHNG010000115">
    <property type="protein sequence ID" value="KAI5958833.1"/>
    <property type="molecule type" value="Genomic_DNA"/>
</dbReference>
<dbReference type="PROSITE" id="PS51184">
    <property type="entry name" value="JMJC"/>
    <property type="match status" value="1"/>
</dbReference>
<dbReference type="InterPro" id="IPR050910">
    <property type="entry name" value="JMJD6_ArgDemeth/LysHydrox"/>
</dbReference>
<dbReference type="Pfam" id="PF13621">
    <property type="entry name" value="Cupin_8"/>
    <property type="match status" value="1"/>
</dbReference>
<evidence type="ECO:0000259" key="1">
    <source>
        <dbReference type="PROSITE" id="PS50181"/>
    </source>
</evidence>
<feature type="domain" description="JmjC" evidence="2">
    <location>
        <begin position="292"/>
        <end position="471"/>
    </location>
</feature>
<dbReference type="InterPro" id="IPR001810">
    <property type="entry name" value="F-box_dom"/>
</dbReference>
<dbReference type="Gene3D" id="2.60.120.650">
    <property type="entry name" value="Cupin"/>
    <property type="match status" value="1"/>
</dbReference>
<protein>
    <recommendedName>
        <fullName evidence="5">JmjC domain-containing protein</fullName>
    </recommendedName>
</protein>
<dbReference type="PANTHER" id="PTHR12480">
    <property type="entry name" value="ARGININE DEMETHYLASE AND LYSYL-HYDROXYLASE JMJD"/>
    <property type="match status" value="1"/>
</dbReference>
<evidence type="ECO:0000313" key="4">
    <source>
        <dbReference type="Proteomes" id="UP001204833"/>
    </source>
</evidence>
<dbReference type="SUPFAM" id="SSF81383">
    <property type="entry name" value="F-box domain"/>
    <property type="match status" value="1"/>
</dbReference>
<accession>A0AAD5BFR8</accession>
<dbReference type="SUPFAM" id="SSF51197">
    <property type="entry name" value="Clavaminate synthase-like"/>
    <property type="match status" value="1"/>
</dbReference>
<dbReference type="InterPro" id="IPR036047">
    <property type="entry name" value="F-box-like_dom_sf"/>
</dbReference>
<dbReference type="GeneID" id="76150326"/>
<dbReference type="PANTHER" id="PTHR12480:SF21">
    <property type="entry name" value="JMJC DOMAIN-CONTAINING PROTEIN 8"/>
    <property type="match status" value="1"/>
</dbReference>
<dbReference type="InterPro" id="IPR041667">
    <property type="entry name" value="Cupin_8"/>
</dbReference>
<dbReference type="RefSeq" id="XP_051609176.1">
    <property type="nucleotide sequence ID" value="XM_051751562.1"/>
</dbReference>
<name>A0AAD5BFR8_9ASCO</name>
<sequence length="617" mass="70723">MIKDSIHHIGDIQTDQPALKKVKTDPSVQKKHTYPSPSRTISILSIANKQHPLNVKPSGNTFIAIDSDILTKGQQLLGDLNRFPYDVILHIISYIDDVPSLLNLSHTSRILYALTSDEENWKRIYVANIDKYDELSWLGSWRNSVLRIPIQHNANLQLLNNLLCCDEIYRPYQCSQVDYKHIFRKVIQEEEMYHQDSLRGELGTLPSGRIQRINEADLGLDEFNSIYHDIPFILTNPDTARWPHWTFESLLNRFPQVKFRQEAVNWNLEKYSQYLQCNHDENPLYLFDCNSEAMKTLKKEYNPPKIFHQDYFKVFDDENLGFNCRPDHAWLIMGSARSGSTFHKDPNSTSAWNVAIQGRKLWVMIPPGIQPPGVSTDDEESEVTSPVGIAEWVISGFYNDVFKINCGGDSVSAAAANTIPQVGITFPGECMYVPAGWWHLVINIDDSIAITQNFVPQSKIPHVLNFFKNKPKQISGFRLKDVKKCLESIVRENYNRNRNNDDDGDDDASVVDAALVDCLDKFDELGTRIDDLDEDCGELANLPKFPIFEIFIHLLKRKGHQDLVNEALEKVKKWEEKAYQEETGRSRKWEHLTEVVPENSTTNGGAFAFGFDESDIE</sequence>
<proteinExistence type="predicted"/>
<evidence type="ECO:0008006" key="5">
    <source>
        <dbReference type="Google" id="ProtNLM"/>
    </source>
</evidence>
<dbReference type="PROSITE" id="PS50181">
    <property type="entry name" value="FBOX"/>
    <property type="match status" value="1"/>
</dbReference>
<dbReference type="Gene3D" id="1.20.1280.50">
    <property type="match status" value="1"/>
</dbReference>
<dbReference type="SMART" id="SM00256">
    <property type="entry name" value="FBOX"/>
    <property type="match status" value="1"/>
</dbReference>